<dbReference type="InterPro" id="IPR051726">
    <property type="entry name" value="Chitin_Synth_Reg"/>
</dbReference>
<gene>
    <name evidence="2" type="ORF">BJ554DRAFT_2406</name>
</gene>
<dbReference type="SUPFAM" id="SSF81901">
    <property type="entry name" value="HCP-like"/>
    <property type="match status" value="1"/>
</dbReference>
<dbReference type="InterPro" id="IPR006597">
    <property type="entry name" value="Sel1-like"/>
</dbReference>
<dbReference type="EMBL" id="JAEFCI010009879">
    <property type="protein sequence ID" value="KAG5457544.1"/>
    <property type="molecule type" value="Genomic_DNA"/>
</dbReference>
<feature type="non-terminal residue" evidence="2">
    <location>
        <position position="1"/>
    </location>
</feature>
<reference evidence="2 3" key="1">
    <citation type="journal article" name="Sci. Rep.">
        <title>Genome-scale phylogenetic analyses confirm Olpidium as the closest living zoosporic fungus to the non-flagellated, terrestrial fungi.</title>
        <authorList>
            <person name="Chang Y."/>
            <person name="Rochon D."/>
            <person name="Sekimoto S."/>
            <person name="Wang Y."/>
            <person name="Chovatia M."/>
            <person name="Sandor L."/>
            <person name="Salamov A."/>
            <person name="Grigoriev I.V."/>
            <person name="Stajich J.E."/>
            <person name="Spatafora J.W."/>
        </authorList>
    </citation>
    <scope>NUCLEOTIDE SEQUENCE [LARGE SCALE GENOMIC DNA]</scope>
    <source>
        <strain evidence="2">S191</strain>
    </source>
</reference>
<dbReference type="Proteomes" id="UP000673691">
    <property type="component" value="Unassembled WGS sequence"/>
</dbReference>
<comment type="caution">
    <text evidence="2">The sequence shown here is derived from an EMBL/GenBank/DDBJ whole genome shotgun (WGS) entry which is preliminary data.</text>
</comment>
<dbReference type="InterPro" id="IPR011990">
    <property type="entry name" value="TPR-like_helical_dom_sf"/>
</dbReference>
<keyword evidence="1" id="KW-0677">Repeat</keyword>
<dbReference type="AlphaFoldDB" id="A0A8H7ZQI5"/>
<dbReference type="SMART" id="SM00671">
    <property type="entry name" value="SEL1"/>
    <property type="match status" value="2"/>
</dbReference>
<dbReference type="PANTHER" id="PTHR46430:SF3">
    <property type="entry name" value="ACTIVATOR OF C KINASE PROTEIN 1"/>
    <property type="match status" value="1"/>
</dbReference>
<evidence type="ECO:0008006" key="4">
    <source>
        <dbReference type="Google" id="ProtNLM"/>
    </source>
</evidence>
<evidence type="ECO:0000256" key="1">
    <source>
        <dbReference type="ARBA" id="ARBA00022737"/>
    </source>
</evidence>
<dbReference type="OrthoDB" id="272077at2759"/>
<keyword evidence="3" id="KW-1185">Reference proteome</keyword>
<sequence>QQPIRDESPLTVIAGFVLPAEPQPSAAARAAPELMDKTSNEPQVQFEFAKFLIEVAQTAPDLVPDDPKAIGKHREALMSEGLHSVHNVPSGPTAARSVFPALTSRFDAVRSFGNKKKGPGLGRNLVAYPEAKFFLANCYGNGLLGLLVDHDKAFALYVQAFIENPRRAGSRRGNVQARDGPFLKMEAIPKNRFSLELVGVEKGWGGTGEGRRALTKLNRAPAILLNGLLGQQKNPREAVTWPNPASAVADEQNPHALHELCLCYETAGIPNLIPDEAYARELFTQAAQLGYAPSQFKIGCYYEYGALTCPVDPRRSIS</sequence>
<evidence type="ECO:0000313" key="2">
    <source>
        <dbReference type="EMBL" id="KAG5457544.1"/>
    </source>
</evidence>
<dbReference type="Pfam" id="PF08238">
    <property type="entry name" value="Sel1"/>
    <property type="match status" value="4"/>
</dbReference>
<dbReference type="PANTHER" id="PTHR46430">
    <property type="entry name" value="PROTEIN SKT5-RELATED"/>
    <property type="match status" value="1"/>
</dbReference>
<protein>
    <recommendedName>
        <fullName evidence="4">Sel1 repeat family protein</fullName>
    </recommendedName>
</protein>
<organism evidence="2 3">
    <name type="scientific">Olpidium bornovanus</name>
    <dbReference type="NCBI Taxonomy" id="278681"/>
    <lineage>
        <taxon>Eukaryota</taxon>
        <taxon>Fungi</taxon>
        <taxon>Fungi incertae sedis</taxon>
        <taxon>Olpidiomycota</taxon>
        <taxon>Olpidiomycotina</taxon>
        <taxon>Olpidiomycetes</taxon>
        <taxon>Olpidiales</taxon>
        <taxon>Olpidiaceae</taxon>
        <taxon>Olpidium</taxon>
    </lineage>
</organism>
<proteinExistence type="predicted"/>
<name>A0A8H7ZQI5_9FUNG</name>
<dbReference type="Gene3D" id="1.25.40.10">
    <property type="entry name" value="Tetratricopeptide repeat domain"/>
    <property type="match status" value="1"/>
</dbReference>
<accession>A0A8H7ZQI5</accession>
<feature type="non-terminal residue" evidence="2">
    <location>
        <position position="318"/>
    </location>
</feature>
<evidence type="ECO:0000313" key="3">
    <source>
        <dbReference type="Proteomes" id="UP000673691"/>
    </source>
</evidence>